<dbReference type="InterPro" id="IPR029063">
    <property type="entry name" value="SAM-dependent_MTases_sf"/>
</dbReference>
<keyword evidence="2" id="KW-0732">Signal</keyword>
<accession>A0A813ENQ1</accession>
<dbReference type="Proteomes" id="UP000654075">
    <property type="component" value="Unassembled WGS sequence"/>
</dbReference>
<dbReference type="GO" id="GO:0043565">
    <property type="term" value="F:sequence-specific DNA binding"/>
    <property type="evidence" value="ECO:0007669"/>
    <property type="project" value="TreeGrafter"/>
</dbReference>
<dbReference type="SUPFAM" id="SSF53335">
    <property type="entry name" value="S-adenosyl-L-methionine-dependent methyltransferases"/>
    <property type="match status" value="1"/>
</dbReference>
<feature type="chain" id="PRO_5032367864" evidence="2">
    <location>
        <begin position="24"/>
        <end position="620"/>
    </location>
</feature>
<proteinExistence type="predicted"/>
<dbReference type="PANTHER" id="PTHR14312">
    <property type="entry name" value="CREB/ATF BZIP TRANSCRIPTION FACTOR"/>
    <property type="match status" value="1"/>
</dbReference>
<evidence type="ECO:0000313" key="4">
    <source>
        <dbReference type="Proteomes" id="UP000654075"/>
    </source>
</evidence>
<dbReference type="GO" id="GO:0005634">
    <property type="term" value="C:nucleus"/>
    <property type="evidence" value="ECO:0007669"/>
    <property type="project" value="TreeGrafter"/>
</dbReference>
<dbReference type="Gene3D" id="3.40.50.150">
    <property type="entry name" value="Vaccinia Virus protein VP39"/>
    <property type="match status" value="1"/>
</dbReference>
<gene>
    <name evidence="3" type="ORF">PGLA1383_LOCUS18371</name>
</gene>
<evidence type="ECO:0000256" key="1">
    <source>
        <dbReference type="SAM" id="MobiDB-lite"/>
    </source>
</evidence>
<dbReference type="EMBL" id="CAJNNV010011719">
    <property type="protein sequence ID" value="CAE8600033.1"/>
    <property type="molecule type" value="Genomic_DNA"/>
</dbReference>
<sequence length="620" mass="69158">MAVPSLAWLLVVWLLSELVSQNADLDFASFACNRSSVRQFYDASGFLLGKLVAGSVQVELFSASSVEAIQNLQKRCGVGAEDSVLELGFGAGRLAEVLVNEVGVQHYDGLELSQAMLNITVRQADSETLRRLHVYHSEEPLEFLQSSHLLRGRHGFQGYSRLFALNVLDALSADEAAATLAALHSRARPGARLCVSALAELAAERLGVRLYKAAWRMAPLLLGGRRPVALQQFVDAQQWEVEDSWLEDGTWWLPVKVLVLKRLESDAFGNAPGGEPSASGSGSAKEAALLRWALHLSVPGEQAENLDDVRQLAASSVERLPLGPLKDVASLWLPQVPVEVLRSFVEQDLTHMTKEDFVSDYDRWLSALPAAQLQQEMKSWVMRLDTQSLEDLSTPDLSGLGLEELRAYITDGLNLAIKDASTVPETLGDLLSRKEAVDKAETTEELLKLNADIEADLLLPPSEMSRQELEQNTLTHIESLSREELESSMMQIYENQTLEELQSLFLDELPSKTMEDLEMQARASLQYAGSESLWLLTRTIAADVLTDDDLRVLASAHGPQQRQQRQQQQEQQEQQEQQQQQRQQQKQQQQQQQQQHRQQQQPAHESTARAPADHRDQGEL</sequence>
<reference evidence="3" key="1">
    <citation type="submission" date="2021-02" db="EMBL/GenBank/DDBJ databases">
        <authorList>
            <person name="Dougan E. K."/>
            <person name="Rhodes N."/>
            <person name="Thang M."/>
            <person name="Chan C."/>
        </authorList>
    </citation>
    <scope>NUCLEOTIDE SEQUENCE</scope>
</reference>
<dbReference type="PANTHER" id="PTHR14312:SF1">
    <property type="entry name" value="BASIC-LEUCINE ZIPPER TRANSCRIPTION FACTOR A"/>
    <property type="match status" value="1"/>
</dbReference>
<keyword evidence="4" id="KW-1185">Reference proteome</keyword>
<name>A0A813ENQ1_POLGL</name>
<evidence type="ECO:0000256" key="2">
    <source>
        <dbReference type="SAM" id="SignalP"/>
    </source>
</evidence>
<feature type="compositionally biased region" description="Basic and acidic residues" evidence="1">
    <location>
        <begin position="611"/>
        <end position="620"/>
    </location>
</feature>
<feature type="signal peptide" evidence="2">
    <location>
        <begin position="1"/>
        <end position="23"/>
    </location>
</feature>
<dbReference type="GO" id="GO:0010468">
    <property type="term" value="P:regulation of gene expression"/>
    <property type="evidence" value="ECO:0007669"/>
    <property type="project" value="TreeGrafter"/>
</dbReference>
<feature type="region of interest" description="Disordered" evidence="1">
    <location>
        <begin position="556"/>
        <end position="620"/>
    </location>
</feature>
<dbReference type="AlphaFoldDB" id="A0A813ENQ1"/>
<comment type="caution">
    <text evidence="3">The sequence shown here is derived from an EMBL/GenBank/DDBJ whole genome shotgun (WGS) entry which is preliminary data.</text>
</comment>
<organism evidence="3 4">
    <name type="scientific">Polarella glacialis</name>
    <name type="common">Dinoflagellate</name>
    <dbReference type="NCBI Taxonomy" id="89957"/>
    <lineage>
        <taxon>Eukaryota</taxon>
        <taxon>Sar</taxon>
        <taxon>Alveolata</taxon>
        <taxon>Dinophyceae</taxon>
        <taxon>Suessiales</taxon>
        <taxon>Suessiaceae</taxon>
        <taxon>Polarella</taxon>
    </lineage>
</organism>
<protein>
    <submittedName>
        <fullName evidence="3">Uncharacterized protein</fullName>
    </submittedName>
</protein>
<evidence type="ECO:0000313" key="3">
    <source>
        <dbReference type="EMBL" id="CAE8600033.1"/>
    </source>
</evidence>
<feature type="compositionally biased region" description="Low complexity" evidence="1">
    <location>
        <begin position="560"/>
        <end position="601"/>
    </location>
</feature>